<reference evidence="3" key="1">
    <citation type="submission" date="2019-04" db="EMBL/GenBank/DDBJ databases">
        <title>Friends and foes A comparative genomics studyof 23 Aspergillus species from section Flavi.</title>
        <authorList>
            <consortium name="DOE Joint Genome Institute"/>
            <person name="Kjaerbolling I."/>
            <person name="Vesth T."/>
            <person name="Frisvad J.C."/>
            <person name="Nybo J.L."/>
            <person name="Theobald S."/>
            <person name="Kildgaard S."/>
            <person name="Isbrandt T."/>
            <person name="Kuo A."/>
            <person name="Sato A."/>
            <person name="Lyhne E.K."/>
            <person name="Kogle M.E."/>
            <person name="Wiebenga A."/>
            <person name="Kun R.S."/>
            <person name="Lubbers R.J."/>
            <person name="Makela M.R."/>
            <person name="Barry K."/>
            <person name="Chovatia M."/>
            <person name="Clum A."/>
            <person name="Daum C."/>
            <person name="Haridas S."/>
            <person name="He G."/>
            <person name="LaButti K."/>
            <person name="Lipzen A."/>
            <person name="Mondo S."/>
            <person name="Riley R."/>
            <person name="Salamov A."/>
            <person name="Simmons B.A."/>
            <person name="Magnuson J.K."/>
            <person name="Henrissat B."/>
            <person name="Mortensen U.H."/>
            <person name="Larsen T.O."/>
            <person name="Devries R.P."/>
            <person name="Grigoriev I.V."/>
            <person name="Machida M."/>
            <person name="Baker S.E."/>
            <person name="Andersen M.R."/>
        </authorList>
    </citation>
    <scope>NUCLEOTIDE SEQUENCE [LARGE SCALE GENOMIC DNA]</scope>
    <source>
        <strain evidence="3">CBS 553.77</strain>
    </source>
</reference>
<feature type="transmembrane region" description="Helical" evidence="1">
    <location>
        <begin position="22"/>
        <end position="45"/>
    </location>
</feature>
<keyword evidence="3" id="KW-1185">Reference proteome</keyword>
<keyword evidence="1" id="KW-1133">Transmembrane helix</keyword>
<gene>
    <name evidence="2" type="ORF">BDV28DRAFT_134227</name>
</gene>
<accession>A0A5N6Z661</accession>
<keyword evidence="1" id="KW-0472">Membrane</keyword>
<evidence type="ECO:0000256" key="1">
    <source>
        <dbReference type="SAM" id="Phobius"/>
    </source>
</evidence>
<organism evidence="2 3">
    <name type="scientific">Aspergillus coremiiformis</name>
    <dbReference type="NCBI Taxonomy" id="138285"/>
    <lineage>
        <taxon>Eukaryota</taxon>
        <taxon>Fungi</taxon>
        <taxon>Dikarya</taxon>
        <taxon>Ascomycota</taxon>
        <taxon>Pezizomycotina</taxon>
        <taxon>Eurotiomycetes</taxon>
        <taxon>Eurotiomycetidae</taxon>
        <taxon>Eurotiales</taxon>
        <taxon>Aspergillaceae</taxon>
        <taxon>Aspergillus</taxon>
        <taxon>Aspergillus subgen. Circumdati</taxon>
    </lineage>
</organism>
<protein>
    <submittedName>
        <fullName evidence="2">Uncharacterized protein</fullName>
    </submittedName>
</protein>
<sequence>MAWISQPTLRLFPLYGCFSTEVFFSSLLFFFFFFFFLYEVVVIALQFRKLPGLAGFGGQLSACLPRHLAMFQCISIKHCDWPYMFLFFRLDVGVFDLIHLHRPVYQLLS</sequence>
<evidence type="ECO:0000313" key="3">
    <source>
        <dbReference type="Proteomes" id="UP000327118"/>
    </source>
</evidence>
<evidence type="ECO:0000313" key="2">
    <source>
        <dbReference type="EMBL" id="KAE8352898.1"/>
    </source>
</evidence>
<proteinExistence type="predicted"/>
<dbReference type="Proteomes" id="UP000327118">
    <property type="component" value="Unassembled WGS sequence"/>
</dbReference>
<dbReference type="EMBL" id="ML739114">
    <property type="protein sequence ID" value="KAE8352898.1"/>
    <property type="molecule type" value="Genomic_DNA"/>
</dbReference>
<dbReference type="AlphaFoldDB" id="A0A5N6Z661"/>
<name>A0A5N6Z661_9EURO</name>
<keyword evidence="1" id="KW-0812">Transmembrane</keyword>